<dbReference type="PANTHER" id="PTHR43775">
    <property type="entry name" value="FATTY ACID SYNTHASE"/>
    <property type="match status" value="1"/>
</dbReference>
<name>A0A4C1WUA5_EUMVA</name>
<dbReference type="OrthoDB" id="329835at2759"/>
<feature type="domain" description="Ketosynthase family 3 (KS3)" evidence="1">
    <location>
        <begin position="1"/>
        <end position="277"/>
    </location>
</feature>
<dbReference type="InterPro" id="IPR014030">
    <property type="entry name" value="Ketoacyl_synth_N"/>
</dbReference>
<dbReference type="PROSITE" id="PS52004">
    <property type="entry name" value="KS3_2"/>
    <property type="match status" value="1"/>
</dbReference>
<dbReference type="SUPFAM" id="SSF53901">
    <property type="entry name" value="Thiolase-like"/>
    <property type="match status" value="1"/>
</dbReference>
<dbReference type="SMART" id="SM00825">
    <property type="entry name" value="PKS_KS"/>
    <property type="match status" value="1"/>
</dbReference>
<dbReference type="GO" id="GO:0004312">
    <property type="term" value="F:fatty acid synthase activity"/>
    <property type="evidence" value="ECO:0007669"/>
    <property type="project" value="TreeGrafter"/>
</dbReference>
<evidence type="ECO:0000313" key="3">
    <source>
        <dbReference type="Proteomes" id="UP000299102"/>
    </source>
</evidence>
<dbReference type="InterPro" id="IPR050091">
    <property type="entry name" value="PKS_NRPS_Biosynth_Enz"/>
</dbReference>
<dbReference type="GO" id="GO:0006633">
    <property type="term" value="P:fatty acid biosynthetic process"/>
    <property type="evidence" value="ECO:0007669"/>
    <property type="project" value="TreeGrafter"/>
</dbReference>
<evidence type="ECO:0000313" key="2">
    <source>
        <dbReference type="EMBL" id="GBP53614.1"/>
    </source>
</evidence>
<dbReference type="EMBL" id="BGZK01000629">
    <property type="protein sequence ID" value="GBP53614.1"/>
    <property type="molecule type" value="Genomic_DNA"/>
</dbReference>
<gene>
    <name evidence="2" type="primary">FASN</name>
    <name evidence="2" type="ORF">EVAR_79831_1</name>
</gene>
<dbReference type="Gene3D" id="3.40.47.10">
    <property type="match status" value="1"/>
</dbReference>
<dbReference type="PANTHER" id="PTHR43775:SF23">
    <property type="entry name" value="FATTY ACID SYNTHASE 3"/>
    <property type="match status" value="1"/>
</dbReference>
<dbReference type="InterPro" id="IPR016039">
    <property type="entry name" value="Thiolase-like"/>
</dbReference>
<organism evidence="2 3">
    <name type="scientific">Eumeta variegata</name>
    <name type="common">Bagworm moth</name>
    <name type="synonym">Eumeta japonica</name>
    <dbReference type="NCBI Taxonomy" id="151549"/>
    <lineage>
        <taxon>Eukaryota</taxon>
        <taxon>Metazoa</taxon>
        <taxon>Ecdysozoa</taxon>
        <taxon>Arthropoda</taxon>
        <taxon>Hexapoda</taxon>
        <taxon>Insecta</taxon>
        <taxon>Pterygota</taxon>
        <taxon>Neoptera</taxon>
        <taxon>Endopterygota</taxon>
        <taxon>Lepidoptera</taxon>
        <taxon>Glossata</taxon>
        <taxon>Ditrysia</taxon>
        <taxon>Tineoidea</taxon>
        <taxon>Psychidae</taxon>
        <taxon>Oiketicinae</taxon>
        <taxon>Eumeta</taxon>
    </lineage>
</organism>
<sequence>MVKVSHKEWRYKHPELPPYLGRICEPETFDAQFFRMHHRLAVAADTIARKLLEQTYQAIYDAGLNVEHLRGKKVGVFVGTCFSDNEKAVFYEMAIKHGFGIVGCNRAMFANRLSYWLNVNGPSYTVDTACGSSMTALEHALRAIHDGRCEAALVGGGSLSLHPQPLILHGRTLRMSPDSKTRSLDENANGCVRSEGVCVVLLQKAADAKRPLVPLNTAFNTRLLVNTTSPPIRHAVCPVRPVDDAFKQRKKWSEVLFQNLHGRTPSHSRVKCVTSHV</sequence>
<reference evidence="2 3" key="1">
    <citation type="journal article" date="2019" name="Commun. Biol.">
        <title>The bagworm genome reveals a unique fibroin gene that provides high tensile strength.</title>
        <authorList>
            <person name="Kono N."/>
            <person name="Nakamura H."/>
            <person name="Ohtoshi R."/>
            <person name="Tomita M."/>
            <person name="Numata K."/>
            <person name="Arakawa K."/>
        </authorList>
    </citation>
    <scope>NUCLEOTIDE SEQUENCE [LARGE SCALE GENOMIC DNA]</scope>
</reference>
<dbReference type="STRING" id="151549.A0A4C1WUA5"/>
<evidence type="ECO:0000259" key="1">
    <source>
        <dbReference type="PROSITE" id="PS52004"/>
    </source>
</evidence>
<protein>
    <submittedName>
        <fullName evidence="2">Fatty acid synthase</fullName>
    </submittedName>
</protein>
<dbReference type="Proteomes" id="UP000299102">
    <property type="component" value="Unassembled WGS sequence"/>
</dbReference>
<keyword evidence="3" id="KW-1185">Reference proteome</keyword>
<dbReference type="InterPro" id="IPR020841">
    <property type="entry name" value="PKS_Beta-ketoAc_synthase_dom"/>
</dbReference>
<dbReference type="CDD" id="cd00833">
    <property type="entry name" value="PKS"/>
    <property type="match status" value="1"/>
</dbReference>
<dbReference type="AlphaFoldDB" id="A0A4C1WUA5"/>
<dbReference type="Pfam" id="PF00109">
    <property type="entry name" value="ketoacyl-synt"/>
    <property type="match status" value="1"/>
</dbReference>
<comment type="caution">
    <text evidence="2">The sequence shown here is derived from an EMBL/GenBank/DDBJ whole genome shotgun (WGS) entry which is preliminary data.</text>
</comment>
<accession>A0A4C1WUA5</accession>
<proteinExistence type="predicted"/>